<dbReference type="Pfam" id="PF20246">
    <property type="entry name" value="DUF6601"/>
    <property type="match status" value="1"/>
</dbReference>
<dbReference type="Proteomes" id="UP001243330">
    <property type="component" value="Unassembled WGS sequence"/>
</dbReference>
<keyword evidence="3" id="KW-1185">Reference proteome</keyword>
<dbReference type="InterPro" id="IPR046536">
    <property type="entry name" value="DUF6601"/>
</dbReference>
<gene>
    <name evidence="2" type="ORF">CCHR01_14388</name>
</gene>
<dbReference type="AlphaFoldDB" id="A0AAD9A889"/>
<evidence type="ECO:0000313" key="3">
    <source>
        <dbReference type="Proteomes" id="UP001243330"/>
    </source>
</evidence>
<reference evidence="2" key="1">
    <citation type="submission" date="2023-01" db="EMBL/GenBank/DDBJ databases">
        <title>Colletotrichum chrysophilum M932 genome sequence.</title>
        <authorList>
            <person name="Baroncelli R."/>
        </authorList>
    </citation>
    <scope>NUCLEOTIDE SEQUENCE</scope>
    <source>
        <strain evidence="2">M932</strain>
    </source>
</reference>
<dbReference type="PANTHER" id="PTHR34414">
    <property type="entry name" value="HET DOMAIN-CONTAINING PROTEIN-RELATED"/>
    <property type="match status" value="1"/>
</dbReference>
<organism evidence="2 3">
    <name type="scientific">Colletotrichum chrysophilum</name>
    <dbReference type="NCBI Taxonomy" id="1836956"/>
    <lineage>
        <taxon>Eukaryota</taxon>
        <taxon>Fungi</taxon>
        <taxon>Dikarya</taxon>
        <taxon>Ascomycota</taxon>
        <taxon>Pezizomycotina</taxon>
        <taxon>Sordariomycetes</taxon>
        <taxon>Hypocreomycetidae</taxon>
        <taxon>Glomerellales</taxon>
        <taxon>Glomerellaceae</taxon>
        <taxon>Colletotrichum</taxon>
        <taxon>Colletotrichum gloeosporioides species complex</taxon>
    </lineage>
</organism>
<accession>A0AAD9A889</accession>
<comment type="caution">
    <text evidence="2">The sequence shown here is derived from an EMBL/GenBank/DDBJ whole genome shotgun (WGS) entry which is preliminary data.</text>
</comment>
<keyword evidence="1" id="KW-0472">Membrane</keyword>
<evidence type="ECO:0000256" key="1">
    <source>
        <dbReference type="SAM" id="Phobius"/>
    </source>
</evidence>
<sequence>MPATYRTNSDDILPAQVDLSLLQQELLVRRLNKIHRWMFWCGRPMPPRPLHHQIVISRIVTVTERVDLHLVWSKNRIFVKPLPLFLLDPAFWSTYLLPSASSDSAPSWGATDQTITASPSDEIYACALGFLFSYTALIMHETDFRLAQDVGLLPRTITWPAWRILCAEFLSEFRYCAINPRYWYGELRLQRLNLIWRIKTKSLWRGYSQVDNPSVYASFLSDHFASLATALAFLAIVLTAMQVGLAKEILTASVAFQKASYVFTVFSILVPVVGGVALAGFVFVLAVSDFKTTEMYAKRRFDDIGVSQYDNSG</sequence>
<feature type="transmembrane region" description="Helical" evidence="1">
    <location>
        <begin position="265"/>
        <end position="290"/>
    </location>
</feature>
<evidence type="ECO:0000313" key="2">
    <source>
        <dbReference type="EMBL" id="KAK1842982.1"/>
    </source>
</evidence>
<name>A0AAD9A889_9PEZI</name>
<feature type="transmembrane region" description="Helical" evidence="1">
    <location>
        <begin position="224"/>
        <end position="245"/>
    </location>
</feature>
<dbReference type="PANTHER" id="PTHR34414:SF1">
    <property type="entry name" value="SUBTILISIN-LIKE SERINE PROTEASE"/>
    <property type="match status" value="1"/>
</dbReference>
<dbReference type="EMBL" id="JAQOWY010000383">
    <property type="protein sequence ID" value="KAK1842982.1"/>
    <property type="molecule type" value="Genomic_DNA"/>
</dbReference>
<protein>
    <submittedName>
        <fullName evidence="2">Uncharacterized protein</fullName>
    </submittedName>
</protein>
<proteinExistence type="predicted"/>
<keyword evidence="1" id="KW-1133">Transmembrane helix</keyword>
<keyword evidence="1" id="KW-0812">Transmembrane</keyword>